<reference evidence="2" key="1">
    <citation type="submission" date="2023-07" db="EMBL/GenBank/DDBJ databases">
        <title>Chromosome-level Genome Assembly of Striped Snakehead (Channa striata).</title>
        <authorList>
            <person name="Liu H."/>
        </authorList>
    </citation>
    <scope>NUCLEOTIDE SEQUENCE</scope>
    <source>
        <strain evidence="2">Gz</strain>
        <tissue evidence="2">Muscle</tissue>
    </source>
</reference>
<feature type="region of interest" description="Disordered" evidence="1">
    <location>
        <begin position="36"/>
        <end position="59"/>
    </location>
</feature>
<feature type="region of interest" description="Disordered" evidence="1">
    <location>
        <begin position="104"/>
        <end position="138"/>
    </location>
</feature>
<evidence type="ECO:0000313" key="3">
    <source>
        <dbReference type="Proteomes" id="UP001187415"/>
    </source>
</evidence>
<dbReference type="Proteomes" id="UP001187415">
    <property type="component" value="Unassembled WGS sequence"/>
</dbReference>
<dbReference type="EMBL" id="JAUPFM010000008">
    <property type="protein sequence ID" value="KAK2844150.1"/>
    <property type="molecule type" value="Genomic_DNA"/>
</dbReference>
<accession>A0AA88SM89</accession>
<proteinExistence type="predicted"/>
<dbReference type="AlphaFoldDB" id="A0AA88SM89"/>
<protein>
    <submittedName>
        <fullName evidence="2">Uncharacterized protein</fullName>
    </submittedName>
</protein>
<sequence>MTPRVCFCGRSRCARRANTSNPESCVRQRLKRLVASRPRESSKVHIKPRPFQSHGAGERRLCQDVQHQKTEEEVSIGGYCQSRLLSDPGASLTPQQGCTTCCQDNDSARRRGKQHRQLPAPQPPVWRVEKRLHHRSSS</sequence>
<evidence type="ECO:0000313" key="2">
    <source>
        <dbReference type="EMBL" id="KAK2844150.1"/>
    </source>
</evidence>
<evidence type="ECO:0000256" key="1">
    <source>
        <dbReference type="SAM" id="MobiDB-lite"/>
    </source>
</evidence>
<gene>
    <name evidence="2" type="ORF">Q5P01_010809</name>
</gene>
<name>A0AA88SM89_CHASR</name>
<comment type="caution">
    <text evidence="2">The sequence shown here is derived from an EMBL/GenBank/DDBJ whole genome shotgun (WGS) entry which is preliminary data.</text>
</comment>
<keyword evidence="3" id="KW-1185">Reference proteome</keyword>
<organism evidence="2 3">
    <name type="scientific">Channa striata</name>
    <name type="common">Snakehead murrel</name>
    <name type="synonym">Ophicephalus striatus</name>
    <dbReference type="NCBI Taxonomy" id="64152"/>
    <lineage>
        <taxon>Eukaryota</taxon>
        <taxon>Metazoa</taxon>
        <taxon>Chordata</taxon>
        <taxon>Craniata</taxon>
        <taxon>Vertebrata</taxon>
        <taxon>Euteleostomi</taxon>
        <taxon>Actinopterygii</taxon>
        <taxon>Neopterygii</taxon>
        <taxon>Teleostei</taxon>
        <taxon>Neoteleostei</taxon>
        <taxon>Acanthomorphata</taxon>
        <taxon>Anabantaria</taxon>
        <taxon>Anabantiformes</taxon>
        <taxon>Channoidei</taxon>
        <taxon>Channidae</taxon>
        <taxon>Channa</taxon>
    </lineage>
</organism>